<organism evidence="5 6">
    <name type="scientific">Rubidibacter lacunae KORDI 51-2</name>
    <dbReference type="NCBI Taxonomy" id="582515"/>
    <lineage>
        <taxon>Bacteria</taxon>
        <taxon>Bacillati</taxon>
        <taxon>Cyanobacteriota</taxon>
        <taxon>Cyanophyceae</taxon>
        <taxon>Oscillatoriophycideae</taxon>
        <taxon>Chroococcales</taxon>
        <taxon>Aphanothecaceae</taxon>
        <taxon>Rubidibacter</taxon>
    </lineage>
</organism>
<dbReference type="eggNOG" id="COG2703">
    <property type="taxonomic scope" value="Bacteria"/>
</dbReference>
<dbReference type="InterPro" id="IPR012312">
    <property type="entry name" value="Hemerythrin-like"/>
</dbReference>
<comment type="similarity">
    <text evidence="1">Belongs to the hemerythrin family.</text>
</comment>
<dbReference type="Pfam" id="PF01814">
    <property type="entry name" value="Hemerythrin"/>
    <property type="match status" value="1"/>
</dbReference>
<accession>U5DR57</accession>
<comment type="caution">
    <text evidence="5">The sequence shown here is derived from an EMBL/GenBank/DDBJ whole genome shotgun (WGS) entry which is preliminary data.</text>
</comment>
<dbReference type="NCBIfam" id="NF033749">
    <property type="entry name" value="bact_hemeryth"/>
    <property type="match status" value="1"/>
</dbReference>
<dbReference type="InterPro" id="IPR050669">
    <property type="entry name" value="Hemerythrin"/>
</dbReference>
<dbReference type="PROSITE" id="PS00550">
    <property type="entry name" value="HEMERYTHRINS"/>
    <property type="match status" value="1"/>
</dbReference>
<evidence type="ECO:0000256" key="1">
    <source>
        <dbReference type="ARBA" id="ARBA00010587"/>
    </source>
</evidence>
<dbReference type="InParanoid" id="U5DR57"/>
<reference evidence="5 6" key="1">
    <citation type="submission" date="2013-05" db="EMBL/GenBank/DDBJ databases">
        <title>Draft genome sequence of Rubidibacter lacunae KORDI 51-2.</title>
        <authorList>
            <person name="Choi D.H."/>
            <person name="Noh J.H."/>
            <person name="Kwon K.-K."/>
            <person name="Lee J.-H."/>
            <person name="Ryu J.-Y."/>
        </authorList>
    </citation>
    <scope>NUCLEOTIDE SEQUENCE [LARGE SCALE GENOMIC DNA]</scope>
    <source>
        <strain evidence="5 6">KORDI 51-2</strain>
    </source>
</reference>
<gene>
    <name evidence="5" type="ORF">KR51_00010990</name>
</gene>
<evidence type="ECO:0000259" key="4">
    <source>
        <dbReference type="Pfam" id="PF01814"/>
    </source>
</evidence>
<evidence type="ECO:0000313" key="5">
    <source>
        <dbReference type="EMBL" id="ERN42170.1"/>
    </source>
</evidence>
<evidence type="ECO:0000256" key="2">
    <source>
        <dbReference type="ARBA" id="ARBA00022723"/>
    </source>
</evidence>
<evidence type="ECO:0000256" key="3">
    <source>
        <dbReference type="ARBA" id="ARBA00023004"/>
    </source>
</evidence>
<dbReference type="InterPro" id="IPR035938">
    <property type="entry name" value="Hemerythrin-like_sf"/>
</dbReference>
<dbReference type="Proteomes" id="UP000016960">
    <property type="component" value="Unassembled WGS sequence"/>
</dbReference>
<dbReference type="PANTHER" id="PTHR37164:SF1">
    <property type="entry name" value="BACTERIOHEMERYTHRIN"/>
    <property type="match status" value="1"/>
</dbReference>
<dbReference type="GO" id="GO:0046872">
    <property type="term" value="F:metal ion binding"/>
    <property type="evidence" value="ECO:0007669"/>
    <property type="project" value="UniProtKB-KW"/>
</dbReference>
<proteinExistence type="inferred from homology"/>
<feature type="domain" description="Hemerythrin-like" evidence="4">
    <location>
        <begin position="29"/>
        <end position="140"/>
    </location>
</feature>
<evidence type="ECO:0000313" key="6">
    <source>
        <dbReference type="Proteomes" id="UP000016960"/>
    </source>
</evidence>
<dbReference type="STRING" id="582515.KR51_00010990"/>
<keyword evidence="2" id="KW-0479">Metal-binding</keyword>
<dbReference type="NCBIfam" id="TIGR02481">
    <property type="entry name" value="hemeryth_dom"/>
    <property type="match status" value="1"/>
</dbReference>
<dbReference type="InterPro" id="IPR016131">
    <property type="entry name" value="Haemerythrin_Fe_BS"/>
</dbReference>
<protein>
    <submittedName>
        <fullName evidence="5">Hemerythrin-like metal-binding domain protein</fullName>
    </submittedName>
</protein>
<dbReference type="Gene3D" id="1.20.120.50">
    <property type="entry name" value="Hemerythrin-like"/>
    <property type="match status" value="1"/>
</dbReference>
<dbReference type="OrthoDB" id="9797092at2"/>
<sequence>MLDSYLLTNTREPNGMSIAPWSDEYCTDHHVIDTQHQTLFELVNRIHDAIIAGESHCSAVRAMLADFEVLAQEHFELEEELMRTYQYPNYEVHFGMHRRLCRKVRSALEKYDRDTDAFSHDVPQVLADWMIHHIRGEDRQTIAFLQSRIKAPATTLKA</sequence>
<dbReference type="EMBL" id="ASSJ01000030">
    <property type="protein sequence ID" value="ERN42170.1"/>
    <property type="molecule type" value="Genomic_DNA"/>
</dbReference>
<dbReference type="CDD" id="cd12107">
    <property type="entry name" value="Hemerythrin"/>
    <property type="match status" value="1"/>
</dbReference>
<dbReference type="PANTHER" id="PTHR37164">
    <property type="entry name" value="BACTERIOHEMERYTHRIN"/>
    <property type="match status" value="1"/>
</dbReference>
<dbReference type="InterPro" id="IPR012827">
    <property type="entry name" value="Hemerythrin_metal-bd"/>
</dbReference>
<name>U5DR57_9CHRO</name>
<keyword evidence="3" id="KW-0408">Iron</keyword>
<keyword evidence="6" id="KW-1185">Reference proteome</keyword>
<dbReference type="AlphaFoldDB" id="U5DR57"/>
<dbReference type="SUPFAM" id="SSF47188">
    <property type="entry name" value="Hemerythrin-like"/>
    <property type="match status" value="1"/>
</dbReference>